<evidence type="ECO:0000256" key="1">
    <source>
        <dbReference type="ARBA" id="ARBA00004141"/>
    </source>
</evidence>
<evidence type="ECO:0000256" key="3">
    <source>
        <dbReference type="ARBA" id="ARBA00005985"/>
    </source>
</evidence>
<evidence type="ECO:0000256" key="10">
    <source>
        <dbReference type="ARBA" id="ARBA00023136"/>
    </source>
</evidence>
<comment type="similarity">
    <text evidence="3">Belongs to the UbiA prenyltransferase family.</text>
</comment>
<evidence type="ECO:0000256" key="2">
    <source>
        <dbReference type="ARBA" id="ARBA00004229"/>
    </source>
</evidence>
<evidence type="ECO:0000313" key="14">
    <source>
        <dbReference type="Proteomes" id="UP001497522"/>
    </source>
</evidence>
<feature type="transmembrane region" description="Helical" evidence="12">
    <location>
        <begin position="255"/>
        <end position="273"/>
    </location>
</feature>
<feature type="transmembrane region" description="Helical" evidence="12">
    <location>
        <begin position="357"/>
        <end position="380"/>
    </location>
</feature>
<dbReference type="EMBL" id="OZ023710">
    <property type="protein sequence ID" value="CAK9883067.1"/>
    <property type="molecule type" value="Genomic_DNA"/>
</dbReference>
<dbReference type="Gene3D" id="1.10.357.140">
    <property type="entry name" value="UbiA prenyltransferase"/>
    <property type="match status" value="1"/>
</dbReference>
<protein>
    <recommendedName>
        <fullName evidence="15">AT3G11945-like protein</fullName>
    </recommendedName>
</protein>
<comment type="subcellular location">
    <subcellularLocation>
        <location evidence="1">Membrane</location>
        <topology evidence="1">Multi-pass membrane protein</topology>
    </subcellularLocation>
    <subcellularLocation>
        <location evidence="2">Plastid</location>
        <location evidence="2">Chloroplast</location>
    </subcellularLocation>
</comment>
<evidence type="ECO:0000256" key="5">
    <source>
        <dbReference type="ARBA" id="ARBA00022640"/>
    </source>
</evidence>
<evidence type="ECO:0000256" key="11">
    <source>
        <dbReference type="SAM" id="MobiDB-lite"/>
    </source>
</evidence>
<feature type="compositionally biased region" description="Low complexity" evidence="11">
    <location>
        <begin position="125"/>
        <end position="136"/>
    </location>
</feature>
<keyword evidence="6" id="KW-0808">Transferase</keyword>
<evidence type="ECO:0000256" key="4">
    <source>
        <dbReference type="ARBA" id="ARBA00022528"/>
    </source>
</evidence>
<dbReference type="Proteomes" id="UP001497522">
    <property type="component" value="Chromosome 9"/>
</dbReference>
<dbReference type="InterPro" id="IPR000537">
    <property type="entry name" value="UbiA_prenyltransferase"/>
</dbReference>
<feature type="transmembrane region" description="Helical" evidence="12">
    <location>
        <begin position="392"/>
        <end position="411"/>
    </location>
</feature>
<dbReference type="NCBIfam" id="NF009525">
    <property type="entry name" value="PRK12887.1"/>
    <property type="match status" value="1"/>
</dbReference>
<accession>A0ABP1C2L4</accession>
<evidence type="ECO:0000256" key="6">
    <source>
        <dbReference type="ARBA" id="ARBA00022679"/>
    </source>
</evidence>
<feature type="transmembrane region" description="Helical" evidence="12">
    <location>
        <begin position="285"/>
        <end position="305"/>
    </location>
</feature>
<name>A0ABP1C2L4_9BRYO</name>
<evidence type="ECO:0000256" key="8">
    <source>
        <dbReference type="ARBA" id="ARBA00022946"/>
    </source>
</evidence>
<dbReference type="InterPro" id="IPR044878">
    <property type="entry name" value="UbiA_sf"/>
</dbReference>
<feature type="compositionally biased region" description="Polar residues" evidence="11">
    <location>
        <begin position="108"/>
        <end position="118"/>
    </location>
</feature>
<keyword evidence="7 12" id="KW-0812">Transmembrane</keyword>
<dbReference type="Pfam" id="PF01040">
    <property type="entry name" value="UbiA"/>
    <property type="match status" value="1"/>
</dbReference>
<feature type="transmembrane region" description="Helical" evidence="12">
    <location>
        <begin position="317"/>
        <end position="336"/>
    </location>
</feature>
<keyword evidence="9 12" id="KW-1133">Transmembrane helix</keyword>
<evidence type="ECO:0000313" key="13">
    <source>
        <dbReference type="EMBL" id="CAK9883067.1"/>
    </source>
</evidence>
<evidence type="ECO:0000256" key="7">
    <source>
        <dbReference type="ARBA" id="ARBA00022692"/>
    </source>
</evidence>
<evidence type="ECO:0008006" key="15">
    <source>
        <dbReference type="Google" id="ProtNLM"/>
    </source>
</evidence>
<sequence>MGTTVLVHSCVSVCALHRSSLPSRRWESCVISGGEASRSRRQRLFTVKAAGVSDFSGVLSRIQSERRKLLLGDSQIGGQQCGLIFGKSLIPSGKLRCSLGGNTAGGNQAESLSSQGSWPGSAPENGVGSSVSTSSNAPLPQRITQFAEAFWRFVRPHTIRGTFLGATALVVRALIENPALIDWSLLPKALRGLLALLCGNGYIVGINQIYDVGIDKVNKPFLPIASGDLSIPAAWVLVLGLAIVGISIVATNFGPLITCLYSFGLFLGGIYSVPPLRLKQHAVPAFLIIATVRGFLLNFGVYYATRAALGLRFIWNPSIVFITGFVTVFATVIAITKDLADIEGDKKYKISTFATKLGVRNISFLGAGLLLLNYIGAIFAGLYLRGIFQTQVMVPAHAILGIGLVYQTWLLDAEKYSKDAIAGFYRFVWYLFYSEYILLPFM</sequence>
<keyword evidence="5" id="KW-0934">Plastid</keyword>
<keyword evidence="10 12" id="KW-0472">Membrane</keyword>
<keyword evidence="8" id="KW-0809">Transit peptide</keyword>
<dbReference type="InterPro" id="IPR044502">
    <property type="entry name" value="AtHST-like"/>
</dbReference>
<keyword evidence="4" id="KW-0150">Chloroplast</keyword>
<organism evidence="13 14">
    <name type="scientific">Sphagnum jensenii</name>
    <dbReference type="NCBI Taxonomy" id="128206"/>
    <lineage>
        <taxon>Eukaryota</taxon>
        <taxon>Viridiplantae</taxon>
        <taxon>Streptophyta</taxon>
        <taxon>Embryophyta</taxon>
        <taxon>Bryophyta</taxon>
        <taxon>Sphagnophytina</taxon>
        <taxon>Sphagnopsida</taxon>
        <taxon>Sphagnales</taxon>
        <taxon>Sphagnaceae</taxon>
        <taxon>Sphagnum</taxon>
    </lineage>
</organism>
<feature type="transmembrane region" description="Helical" evidence="12">
    <location>
        <begin position="229"/>
        <end position="249"/>
    </location>
</feature>
<evidence type="ECO:0000256" key="9">
    <source>
        <dbReference type="ARBA" id="ARBA00022989"/>
    </source>
</evidence>
<keyword evidence="14" id="KW-1185">Reference proteome</keyword>
<feature type="transmembrane region" description="Helical" evidence="12">
    <location>
        <begin position="423"/>
        <end position="441"/>
    </location>
</feature>
<dbReference type="CDD" id="cd13960">
    <property type="entry name" value="PT_UbiA_HPT1"/>
    <property type="match status" value="1"/>
</dbReference>
<proteinExistence type="inferred from homology"/>
<reference evidence="13" key="1">
    <citation type="submission" date="2024-03" db="EMBL/GenBank/DDBJ databases">
        <authorList>
            <consortium name="ELIXIR-Norway"/>
            <consortium name="Elixir Norway"/>
        </authorList>
    </citation>
    <scope>NUCLEOTIDE SEQUENCE</scope>
</reference>
<dbReference type="PANTHER" id="PTHR43009:SF10">
    <property type="entry name" value="HOMOGENTISATE SOLANESYLTRANSFERASE, CHLOROPLASTIC"/>
    <property type="match status" value="1"/>
</dbReference>
<evidence type="ECO:0000256" key="12">
    <source>
        <dbReference type="SAM" id="Phobius"/>
    </source>
</evidence>
<dbReference type="PANTHER" id="PTHR43009">
    <property type="entry name" value="HOMOGENTISATE SOLANESYLTRANSFERASE, CHLOROPLASTIC"/>
    <property type="match status" value="1"/>
</dbReference>
<feature type="region of interest" description="Disordered" evidence="11">
    <location>
        <begin position="108"/>
        <end position="136"/>
    </location>
</feature>
<gene>
    <name evidence="13" type="ORF">CSSPJE1EN2_LOCUS24318</name>
</gene>